<organism evidence="2 3">
    <name type="scientific">Bradyrhizobium ottawaense</name>
    <dbReference type="NCBI Taxonomy" id="931866"/>
    <lineage>
        <taxon>Bacteria</taxon>
        <taxon>Pseudomonadati</taxon>
        <taxon>Pseudomonadota</taxon>
        <taxon>Alphaproteobacteria</taxon>
        <taxon>Hyphomicrobiales</taxon>
        <taxon>Nitrobacteraceae</taxon>
        <taxon>Bradyrhizobium</taxon>
    </lineage>
</organism>
<reference evidence="2 3" key="2">
    <citation type="journal article" date="2017" name="Syst. Appl. Microbiol.">
        <title>Soybeans inoculated with root zone soils of Canadian native legumes harbour diverse and novel Bradyrhizobium spp. that possess agricultural potential.</title>
        <authorList>
            <person name="Bromfield E.S.P."/>
            <person name="Cloutier S."/>
            <person name="Tambong J.T."/>
            <person name="Tran Thi T.V."/>
        </authorList>
    </citation>
    <scope>NUCLEOTIDE SEQUENCE [LARGE SCALE GENOMIC DNA]</scope>
    <source>
        <strain evidence="2 3">OO99</strain>
    </source>
</reference>
<name>A0A2U8P0Y5_9BRAD</name>
<reference evidence="2 3" key="1">
    <citation type="journal article" date="2014" name="Int. J. Syst. Evol. Microbiol.">
        <title>Bradyrhizobium ottawaense sp. nov., a symbiotic nitrogen fixing bacterium from root nodules of soybeans in Canada.</title>
        <authorList>
            <person name="Yu X."/>
            <person name="Cloutier S."/>
            <person name="Tambong J.T."/>
            <person name="Bromfield E.S."/>
        </authorList>
    </citation>
    <scope>NUCLEOTIDE SEQUENCE [LARGE SCALE GENOMIC DNA]</scope>
    <source>
        <strain evidence="2 3">OO99</strain>
    </source>
</reference>
<proteinExistence type="predicted"/>
<evidence type="ECO:0000313" key="2">
    <source>
        <dbReference type="EMBL" id="AWL91339.1"/>
    </source>
</evidence>
<evidence type="ECO:0000313" key="3">
    <source>
        <dbReference type="Proteomes" id="UP000215703"/>
    </source>
</evidence>
<sequence>MTAIKRRLPPRPCEHSLYKRQPKHMTGASSGFGGPLRVAQTECADLTRMNSKLNFSTPAEGSATYTFDKTAIHFERKPSSYVILNRYIERIARALESQFGALRGARLEIPSLAGDNGHCEADGSIPLHRGKTTLDYFKREYLSSKNRASAYGTSKCSRMLVGRAVARWEDAPAAYVTKRRRLPDRGASADRPCLVRARLSGSARSFHTRPSHKLRSADSRRAVLSRCIAGDIEMAQILPSPRALPRHGNDFVVAMTIPS</sequence>
<dbReference type="KEGG" id="bot:CIT37_02790"/>
<protein>
    <submittedName>
        <fullName evidence="2">Uncharacterized protein</fullName>
    </submittedName>
</protein>
<dbReference type="EMBL" id="CP029425">
    <property type="protein sequence ID" value="AWL91339.1"/>
    <property type="molecule type" value="Genomic_DNA"/>
</dbReference>
<dbReference type="AlphaFoldDB" id="A0A2U8P0Y5"/>
<feature type="region of interest" description="Disordered" evidence="1">
    <location>
        <begin position="1"/>
        <end position="32"/>
    </location>
</feature>
<evidence type="ECO:0000256" key="1">
    <source>
        <dbReference type="SAM" id="MobiDB-lite"/>
    </source>
</evidence>
<gene>
    <name evidence="2" type="ORF">CIT37_02790</name>
</gene>
<dbReference type="Proteomes" id="UP000215703">
    <property type="component" value="Chromosome"/>
</dbReference>
<accession>A0A2U8P0Y5</accession>